<dbReference type="RefSeq" id="WP_075634519.1">
    <property type="nucleotide sequence ID" value="NZ_MKIO01000026.1"/>
</dbReference>
<proteinExistence type="predicted"/>
<dbReference type="Gene3D" id="2.40.50.90">
    <property type="match status" value="1"/>
</dbReference>
<dbReference type="EMBL" id="MKIO01000026">
    <property type="protein sequence ID" value="OLP55784.1"/>
    <property type="molecule type" value="Genomic_DNA"/>
</dbReference>
<comment type="caution">
    <text evidence="2">The sequence shown here is derived from an EMBL/GenBank/DDBJ whole genome shotgun (WGS) entry which is preliminary data.</text>
</comment>
<dbReference type="AlphaFoldDB" id="A0A1Q9AKI9"/>
<evidence type="ECO:0000313" key="2">
    <source>
        <dbReference type="EMBL" id="OLP55784.1"/>
    </source>
</evidence>
<feature type="signal peptide" evidence="1">
    <location>
        <begin position="1"/>
        <end position="24"/>
    </location>
</feature>
<organism evidence="2 3">
    <name type="scientific">Xaviernesmea rhizosphaerae</name>
    <dbReference type="NCBI Taxonomy" id="1672749"/>
    <lineage>
        <taxon>Bacteria</taxon>
        <taxon>Pseudomonadati</taxon>
        <taxon>Pseudomonadota</taxon>
        <taxon>Alphaproteobacteria</taxon>
        <taxon>Hyphomicrobiales</taxon>
        <taxon>Rhizobiaceae</taxon>
        <taxon>Rhizobium/Agrobacterium group</taxon>
        <taxon>Xaviernesmea</taxon>
    </lineage>
</organism>
<dbReference type="Proteomes" id="UP000186143">
    <property type="component" value="Unassembled WGS sequence"/>
</dbReference>
<protein>
    <submittedName>
        <fullName evidence="2">Uncharacterized protein</fullName>
    </submittedName>
</protein>
<keyword evidence="1" id="KW-0732">Signal</keyword>
<reference evidence="2 3" key="1">
    <citation type="submission" date="2016-09" db="EMBL/GenBank/DDBJ databases">
        <title>Rhizobium sp. nov., a novel species isolated from the rice rhizosphere.</title>
        <authorList>
            <person name="Zhao J."/>
            <person name="Zhang X."/>
        </authorList>
    </citation>
    <scope>NUCLEOTIDE SEQUENCE [LARGE SCALE GENOMIC DNA]</scope>
    <source>
        <strain evidence="2 3">MH17</strain>
    </source>
</reference>
<gene>
    <name evidence="2" type="ORF">BJF92_09120</name>
</gene>
<name>A0A1Q9AKI9_9HYPH</name>
<accession>A0A1Q9AKI9</accession>
<sequence length="182" mass="19535">MRGYQSRASAVVAAIWLFSMPASIEAQTPPAAGTAPQTVVLSGDSWQQGEKVFRLYGVQSCLRGSVYMDQTGERKDCGAVAAAMLAAFLRDTRPRCRSVAQIRTASTSPTVLVACSASIATQELDLGSMMIGQGFAFAALTDLGQPVYASYLAQEILAQEAQKGLWAFEGFQRPDFRKLGLK</sequence>
<dbReference type="SUPFAM" id="SSF50199">
    <property type="entry name" value="Staphylococcal nuclease"/>
    <property type="match status" value="1"/>
</dbReference>
<dbReference type="InterPro" id="IPR035437">
    <property type="entry name" value="SNase_OB-fold_sf"/>
</dbReference>
<dbReference type="OrthoDB" id="8126240at2"/>
<dbReference type="STRING" id="1672749.BJF92_09120"/>
<feature type="chain" id="PRO_5012073499" evidence="1">
    <location>
        <begin position="25"/>
        <end position="182"/>
    </location>
</feature>
<evidence type="ECO:0000256" key="1">
    <source>
        <dbReference type="SAM" id="SignalP"/>
    </source>
</evidence>
<evidence type="ECO:0000313" key="3">
    <source>
        <dbReference type="Proteomes" id="UP000186143"/>
    </source>
</evidence>